<reference evidence="1" key="1">
    <citation type="submission" date="2014-01" db="EMBL/GenBank/DDBJ databases">
        <authorList>
            <person name="Brown-Elliot B."/>
            <person name="Wallace R."/>
            <person name="Lenaerts A."/>
            <person name="Ordway D."/>
            <person name="DeGroote M.A."/>
            <person name="Parker T."/>
            <person name="Sizemore C."/>
            <person name="Tallon L.J."/>
            <person name="Sadzewicz L.K."/>
            <person name="Sengamalay N."/>
            <person name="Fraser C.M."/>
            <person name="Hine E."/>
            <person name="Shefchek K.A."/>
            <person name="Das S.P."/>
            <person name="Tettelin H."/>
        </authorList>
    </citation>
    <scope>NUCLEOTIDE SEQUENCE [LARGE SCALE GENOMIC DNA]</scope>
    <source>
        <strain evidence="1">4042</strain>
    </source>
</reference>
<dbReference type="AlphaFoldDB" id="X8DIX1"/>
<accession>X8DIX1</accession>
<organism evidence="1">
    <name type="scientific">Mycobacterium xenopi 4042</name>
    <dbReference type="NCBI Taxonomy" id="1299334"/>
    <lineage>
        <taxon>Bacteria</taxon>
        <taxon>Bacillati</taxon>
        <taxon>Actinomycetota</taxon>
        <taxon>Actinomycetes</taxon>
        <taxon>Mycobacteriales</taxon>
        <taxon>Mycobacteriaceae</taxon>
        <taxon>Mycobacterium</taxon>
    </lineage>
</organism>
<proteinExistence type="predicted"/>
<dbReference type="EMBL" id="JAOB01000013">
    <property type="protein sequence ID" value="EUA68592.1"/>
    <property type="molecule type" value="Genomic_DNA"/>
</dbReference>
<sequence>MHQRTQDRVDVGHATPVEYCRDRRVCHWIAYLPHAIE</sequence>
<name>X8DIX1_MYCXE</name>
<gene>
    <name evidence="1" type="ORF">I553_1780</name>
</gene>
<protein>
    <submittedName>
        <fullName evidence="1">Uncharacterized protein</fullName>
    </submittedName>
</protein>
<comment type="caution">
    <text evidence="1">The sequence shown here is derived from an EMBL/GenBank/DDBJ whole genome shotgun (WGS) entry which is preliminary data.</text>
</comment>
<evidence type="ECO:0000313" key="1">
    <source>
        <dbReference type="EMBL" id="EUA68592.1"/>
    </source>
</evidence>